<keyword evidence="1" id="KW-0521">NADP</keyword>
<dbReference type="Proteomes" id="UP000063429">
    <property type="component" value="Chromosome"/>
</dbReference>
<dbReference type="InterPro" id="IPR047618">
    <property type="entry name" value="QOR-like"/>
</dbReference>
<sequence>MTATTSQPQLIELSAYGDTANFELVTRTLPPLAPGAVRVRQHIAGVNYVDVYQRVGRYPLPLPAVLGVEGSGVITAVGAGVDGARVGQRVAWSASSGGYARLVDIAAERAIALPDNVSFEQGGAGLLRSMTAYLLLNHYGRLQPGQTVLVHAAAGGLGLVLTQWAKAMGARVIGTVSSDEKAALAQSRGLDHAINYREQDFVAAVREHTGGLGADIVVDGIGGAHFLRSIEASRSGGMAVTIGSISGEGAPAEALAAAQLRGVLMERPSILSFSKDLAQYRLATAAAMTRLQAGLVIDVAGRLPLAHAAEAHRLLEAGAAQGALLLEMDRQ</sequence>
<protein>
    <recommendedName>
        <fullName evidence="3">Enoyl reductase (ER) domain-containing protein</fullName>
    </recommendedName>
</protein>
<dbReference type="InterPro" id="IPR002364">
    <property type="entry name" value="Quin_OxRdtase/zeta-crystal_CS"/>
</dbReference>
<feature type="domain" description="Enoyl reductase (ER)" evidence="3">
    <location>
        <begin position="17"/>
        <end position="326"/>
    </location>
</feature>
<dbReference type="CDD" id="cd05286">
    <property type="entry name" value="QOR2"/>
    <property type="match status" value="1"/>
</dbReference>
<evidence type="ECO:0000259" key="3">
    <source>
        <dbReference type="SMART" id="SM00829"/>
    </source>
</evidence>
<dbReference type="Gene3D" id="3.40.50.720">
    <property type="entry name" value="NAD(P)-binding Rossmann-like Domain"/>
    <property type="match status" value="1"/>
</dbReference>
<evidence type="ECO:0000256" key="1">
    <source>
        <dbReference type="ARBA" id="ARBA00022857"/>
    </source>
</evidence>
<evidence type="ECO:0000313" key="5">
    <source>
        <dbReference type="Proteomes" id="UP000063429"/>
    </source>
</evidence>
<dbReference type="InterPro" id="IPR011032">
    <property type="entry name" value="GroES-like_sf"/>
</dbReference>
<dbReference type="InterPro" id="IPR020843">
    <property type="entry name" value="ER"/>
</dbReference>
<dbReference type="SUPFAM" id="SSF51735">
    <property type="entry name" value="NAD(P)-binding Rossmann-fold domains"/>
    <property type="match status" value="1"/>
</dbReference>
<gene>
    <name evidence="4" type="ORF">F506_19785</name>
</gene>
<dbReference type="SUPFAM" id="SSF50129">
    <property type="entry name" value="GroES-like"/>
    <property type="match status" value="1"/>
</dbReference>
<evidence type="ECO:0000313" key="4">
    <source>
        <dbReference type="EMBL" id="AKZ64594.1"/>
    </source>
</evidence>
<organism evidence="4 5">
    <name type="scientific">Herbaspirillum hiltneri N3</name>
    <dbReference type="NCBI Taxonomy" id="1262470"/>
    <lineage>
        <taxon>Bacteria</taxon>
        <taxon>Pseudomonadati</taxon>
        <taxon>Pseudomonadota</taxon>
        <taxon>Betaproteobacteria</taxon>
        <taxon>Burkholderiales</taxon>
        <taxon>Oxalobacteraceae</taxon>
        <taxon>Herbaspirillum</taxon>
    </lineage>
</organism>
<dbReference type="InterPro" id="IPR013154">
    <property type="entry name" value="ADH-like_N"/>
</dbReference>
<evidence type="ECO:0000256" key="2">
    <source>
        <dbReference type="ARBA" id="ARBA00023002"/>
    </source>
</evidence>
<dbReference type="PANTHER" id="PTHR48106">
    <property type="entry name" value="QUINONE OXIDOREDUCTASE PIG3-RELATED"/>
    <property type="match status" value="1"/>
</dbReference>
<dbReference type="Pfam" id="PF00107">
    <property type="entry name" value="ADH_zinc_N"/>
    <property type="match status" value="1"/>
</dbReference>
<dbReference type="RefSeq" id="WP_083458074.1">
    <property type="nucleotide sequence ID" value="NZ_CP011409.1"/>
</dbReference>
<accession>A0ABM5V4V9</accession>
<dbReference type="Gene3D" id="3.90.180.10">
    <property type="entry name" value="Medium-chain alcohol dehydrogenases, catalytic domain"/>
    <property type="match status" value="1"/>
</dbReference>
<name>A0ABM5V4V9_9BURK</name>
<dbReference type="PROSITE" id="PS01162">
    <property type="entry name" value="QOR_ZETA_CRYSTAL"/>
    <property type="match status" value="1"/>
</dbReference>
<keyword evidence="5" id="KW-1185">Reference proteome</keyword>
<dbReference type="PANTHER" id="PTHR48106:SF13">
    <property type="entry name" value="QUINONE OXIDOREDUCTASE-RELATED"/>
    <property type="match status" value="1"/>
</dbReference>
<dbReference type="SMART" id="SM00829">
    <property type="entry name" value="PKS_ER"/>
    <property type="match status" value="1"/>
</dbReference>
<proteinExistence type="predicted"/>
<dbReference type="InterPro" id="IPR036291">
    <property type="entry name" value="NAD(P)-bd_dom_sf"/>
</dbReference>
<reference evidence="5" key="1">
    <citation type="journal article" date="2015" name="Genome Announc.">
        <title>Complete Genome Sequence of Herbaspirillum hiltneri N3 (DSM 17495), Isolated from Surface-Sterilized Wheat Roots.</title>
        <authorList>
            <person name="Guizelini D."/>
            <person name="Saizaki P.M."/>
            <person name="Coimbra N.A."/>
            <person name="Weiss V.A."/>
            <person name="Faoro H."/>
            <person name="Sfeir M.Z."/>
            <person name="Baura V.A."/>
            <person name="Monteiro R.A."/>
            <person name="Chubatsu L.S."/>
            <person name="Souza E.M."/>
            <person name="Cruz L.M."/>
            <person name="Pedrosa F.O."/>
            <person name="Raittz R.T."/>
            <person name="Marchaukoski J.N."/>
            <person name="Steffens M.B."/>
        </authorList>
    </citation>
    <scope>NUCLEOTIDE SEQUENCE [LARGE SCALE GENOMIC DNA]</scope>
    <source>
        <strain evidence="5">N3</strain>
    </source>
</reference>
<keyword evidence="2" id="KW-0560">Oxidoreductase</keyword>
<dbReference type="EMBL" id="CP011409">
    <property type="protein sequence ID" value="AKZ64594.1"/>
    <property type="molecule type" value="Genomic_DNA"/>
</dbReference>
<dbReference type="InterPro" id="IPR013149">
    <property type="entry name" value="ADH-like_C"/>
</dbReference>
<dbReference type="Pfam" id="PF08240">
    <property type="entry name" value="ADH_N"/>
    <property type="match status" value="1"/>
</dbReference>